<feature type="chain" id="PRO_5010288063" evidence="2">
    <location>
        <begin position="21"/>
        <end position="130"/>
    </location>
</feature>
<dbReference type="AlphaFoldDB" id="A0A1S3E7Q4"/>
<feature type="compositionally biased region" description="Basic residues" evidence="1">
    <location>
        <begin position="110"/>
        <end position="130"/>
    </location>
</feature>
<evidence type="ECO:0000256" key="2">
    <source>
        <dbReference type="SAM" id="SignalP"/>
    </source>
</evidence>
<reference evidence="3" key="1">
    <citation type="journal article" date="2013" name="Nat. Biotechnol.">
        <title>Draft genome sequence of chickpea (Cicer arietinum) provides a resource for trait improvement.</title>
        <authorList>
            <person name="Varshney R.K."/>
            <person name="Song C."/>
            <person name="Saxena R.K."/>
            <person name="Azam S."/>
            <person name="Yu S."/>
            <person name="Sharpe A.G."/>
            <person name="Cannon S."/>
            <person name="Baek J."/>
            <person name="Rosen B.D."/>
            <person name="Tar'an B."/>
            <person name="Millan T."/>
            <person name="Zhang X."/>
            <person name="Ramsay L.D."/>
            <person name="Iwata A."/>
            <person name="Wang Y."/>
            <person name="Nelson W."/>
            <person name="Farmer A.D."/>
            <person name="Gaur P.M."/>
            <person name="Soderlund C."/>
            <person name="Penmetsa R.V."/>
            <person name="Xu C."/>
            <person name="Bharti A.K."/>
            <person name="He W."/>
            <person name="Winter P."/>
            <person name="Zhao S."/>
            <person name="Hane J.K."/>
            <person name="Carrasquilla-Garcia N."/>
            <person name="Condie J.A."/>
            <person name="Upadhyaya H.D."/>
            <person name="Luo M.C."/>
            <person name="Thudi M."/>
            <person name="Gowda C.L."/>
            <person name="Singh N.P."/>
            <person name="Lichtenzveig J."/>
            <person name="Gali K.K."/>
            <person name="Rubio J."/>
            <person name="Nadarajan N."/>
            <person name="Dolezel J."/>
            <person name="Bansal K.C."/>
            <person name="Xu X."/>
            <person name="Edwards D."/>
            <person name="Zhang G."/>
            <person name="Kahl G."/>
            <person name="Gil J."/>
            <person name="Singh K.B."/>
            <person name="Datta S.K."/>
            <person name="Jackson S.A."/>
            <person name="Wang J."/>
            <person name="Cook D.R."/>
        </authorList>
    </citation>
    <scope>NUCLEOTIDE SEQUENCE [LARGE SCALE GENOMIC DNA]</scope>
    <source>
        <strain evidence="3">cv. CDC Frontier</strain>
    </source>
</reference>
<accession>A0A1S3E7Q4</accession>
<reference evidence="4" key="2">
    <citation type="submission" date="2025-08" db="UniProtKB">
        <authorList>
            <consortium name="RefSeq"/>
        </authorList>
    </citation>
    <scope>IDENTIFICATION</scope>
    <source>
        <tissue evidence="4">Etiolated seedlings</tissue>
    </source>
</reference>
<gene>
    <name evidence="4" type="primary">LOC105852190</name>
</gene>
<feature type="compositionally biased region" description="Acidic residues" evidence="1">
    <location>
        <begin position="77"/>
        <end position="88"/>
    </location>
</feature>
<name>A0A1S3E7Q4_CICAR</name>
<keyword evidence="3" id="KW-1185">Reference proteome</keyword>
<organism evidence="3 4">
    <name type="scientific">Cicer arietinum</name>
    <name type="common">Chickpea</name>
    <name type="synonym">Garbanzo</name>
    <dbReference type="NCBI Taxonomy" id="3827"/>
    <lineage>
        <taxon>Eukaryota</taxon>
        <taxon>Viridiplantae</taxon>
        <taxon>Streptophyta</taxon>
        <taxon>Embryophyta</taxon>
        <taxon>Tracheophyta</taxon>
        <taxon>Spermatophyta</taxon>
        <taxon>Magnoliopsida</taxon>
        <taxon>eudicotyledons</taxon>
        <taxon>Gunneridae</taxon>
        <taxon>Pentapetalae</taxon>
        <taxon>rosids</taxon>
        <taxon>fabids</taxon>
        <taxon>Fabales</taxon>
        <taxon>Fabaceae</taxon>
        <taxon>Papilionoideae</taxon>
        <taxon>50 kb inversion clade</taxon>
        <taxon>NPAAA clade</taxon>
        <taxon>Hologalegina</taxon>
        <taxon>IRL clade</taxon>
        <taxon>Cicereae</taxon>
        <taxon>Cicer</taxon>
    </lineage>
</organism>
<dbReference type="Proteomes" id="UP000087171">
    <property type="component" value="Chromosome Ca5"/>
</dbReference>
<protein>
    <submittedName>
        <fullName evidence="4">Uncharacterized protein LOC105852190</fullName>
    </submittedName>
</protein>
<proteinExistence type="predicted"/>
<sequence length="130" mass="14615">MKSFIFVFFFWAVTLISIDAEIEPTQTQKQSSARKESKIIDGGLRYGSELVEIYKGGKYIGQYKGQNKGGKHKGQNNDDDDDDDDGDGDDSKKTKKPGSRTSECWDSRAQKWRSRGSRGGAGKRKGKRRD</sequence>
<evidence type="ECO:0000313" key="4">
    <source>
        <dbReference type="RefSeq" id="XP_012571443.1"/>
    </source>
</evidence>
<evidence type="ECO:0000313" key="3">
    <source>
        <dbReference type="Proteomes" id="UP000087171"/>
    </source>
</evidence>
<dbReference type="RefSeq" id="XP_012571443.1">
    <property type="nucleotide sequence ID" value="XM_012715989.2"/>
</dbReference>
<feature type="signal peptide" evidence="2">
    <location>
        <begin position="1"/>
        <end position="20"/>
    </location>
</feature>
<keyword evidence="2" id="KW-0732">Signal</keyword>
<evidence type="ECO:0000256" key="1">
    <source>
        <dbReference type="SAM" id="MobiDB-lite"/>
    </source>
</evidence>
<feature type="region of interest" description="Disordered" evidence="1">
    <location>
        <begin position="61"/>
        <end position="130"/>
    </location>
</feature>